<dbReference type="AlphaFoldDB" id="A0A7G8PSJ1"/>
<evidence type="ECO:0000313" key="3">
    <source>
        <dbReference type="Proteomes" id="UP000515514"/>
    </source>
</evidence>
<evidence type="ECO:0000313" key="2">
    <source>
        <dbReference type="EMBL" id="QNJ97307.1"/>
    </source>
</evidence>
<dbReference type="Proteomes" id="UP000515514">
    <property type="component" value="Chromosome"/>
</dbReference>
<feature type="chain" id="PRO_5028877575" evidence="1">
    <location>
        <begin position="20"/>
        <end position="1139"/>
    </location>
</feature>
<dbReference type="KEGG" id="alti:ALE3EI_0731"/>
<evidence type="ECO:0000256" key="1">
    <source>
        <dbReference type="SAM" id="SignalP"/>
    </source>
</evidence>
<organism evidence="2 3">
    <name type="scientific">Constantimarinum furrinae</name>
    <dbReference type="NCBI Taxonomy" id="2562285"/>
    <lineage>
        <taxon>Bacteria</taxon>
        <taxon>Pseudomonadati</taxon>
        <taxon>Bacteroidota</taxon>
        <taxon>Flavobacteriia</taxon>
        <taxon>Flavobacteriales</taxon>
        <taxon>Flavobacteriaceae</taxon>
        <taxon>Altibacter/Constantimarinum group</taxon>
        <taxon>Constantimarinum</taxon>
    </lineage>
</organism>
<dbReference type="RefSeq" id="WP_186990958.1">
    <property type="nucleotide sequence ID" value="NZ_CP052909.1"/>
</dbReference>
<feature type="signal peptide" evidence="1">
    <location>
        <begin position="1"/>
        <end position="19"/>
    </location>
</feature>
<gene>
    <name evidence="2" type="ORF">ALE3EI_0731</name>
</gene>
<keyword evidence="1" id="KW-0732">Signal</keyword>
<name>A0A7G8PSJ1_9FLAO</name>
<keyword evidence="3" id="KW-1185">Reference proteome</keyword>
<dbReference type="EMBL" id="CP052909">
    <property type="protein sequence ID" value="QNJ97307.1"/>
    <property type="molecule type" value="Genomic_DNA"/>
</dbReference>
<accession>A0A7G8PSJ1</accession>
<proteinExistence type="predicted"/>
<protein>
    <submittedName>
        <fullName evidence="2">Uncharacterized protein</fullName>
    </submittedName>
</protein>
<reference evidence="2 3" key="1">
    <citation type="submission" date="2020-04" db="EMBL/GenBank/DDBJ databases">
        <title>Genome sequence of Altibacter aquimarinus strain ALE3EI.</title>
        <authorList>
            <person name="Oh H.-M."/>
            <person name="Jang D."/>
        </authorList>
    </citation>
    <scope>NUCLEOTIDE SEQUENCE [LARGE SCALE GENOMIC DNA]</scope>
    <source>
        <strain evidence="2 3">ALE3EI</strain>
    </source>
</reference>
<sequence length="1139" mass="128435">MKKLFLSCFAICVVGFAYGQENESLYRTKTMAVRDTIVIDSVSINPARFEVLDKTGQAVDSTAYTVDFAKGILVFSKNQQRAQDSVTLNYLRYPDYLTRDYFTLDPKIIVSGDGSIEKLYALDQEGTKKAFTPFEGLNTVGSISRGVTIGNNQNAVVNSELDLQITGKLSDKVSIRASIQDSNIPTQEGGYSQSLDEFDEIFIELYSDNWNIRAGDVNLENNSSYFGRFIKKVQGISLGGTLNHSNGSKTSAFAAGALVRGVFARSTFIGQEGNQGPYKLVGPNGELFILIVSGSERVYVNGLLLSRGENADYVIDYNAGEIKFNPTFPITSNMRINVEYQYTDRNYTRFIGYGGGNFTSEKLDIGVYAYTENDAKNQPLQQNLSEEQVMILQAAGDDMNEMTAPSAVPDTFSENKILYKIETVNGVEVFIFSNDPEDELFNVRFTLVGENNGNYVISESGAITRIFEYVPPVNGIPQGNYEPIIQLNAPTKLQLGGLNGSYRPGEKTTVDFEIAASQNDLNLFSSLDDDDNDGFAGRLAARQTLLKTQDSLKLDAFGSMDFINRDFKTIERLYNIEFNRDWNLINPMGDQRFLITGVEVSQPKLGGAQYAFQNLNYSENFKGNRHVLASELRFDKFKTQTHGSHLNSTGDSLDSKFFRIHNRSTYSFKKAWVGGKVGAEDNQVKEINNDSLSGVSQRFSAYEVFTGIGDSTKVFVEGGYQYRITDSLRAGKLQRVNSSNTYYLKSRPLNTQNTQLSLYANYRQLKDADDGDDDEESLTTRILYNQSLLDGGIRLNTALESNSGVVAQQEFTYVKVDPGQGIYTWNDYNNNGIQELDEFEIAQFQDEAEYVRILLPNQVFLKIRENKFSQILTLNPQNWSSKEGFLKLLSQFYNQTSYVLNRKIRRNDNAFNVNPFDSGGEDELGLSLNFRNALFFNRGKQHFTTSYTYISTSNSNLIALGLQENELKSHQFNFNHKFWESWLLTLKGALGTNSSTSENFSSRNFELDTYEVNPKVSYLLNRQARIDVFYQYANEDNVLGEMEQLKQQTMGFSFSFNNVEKISINGEFNYIDNDFTGSPFSPVAYQMLEGLQPGTNFTWNLLFQKRITKYLDANLSYFGRKSENTSMVHTGSIQLRAFF</sequence>